<dbReference type="PANTHER" id="PTHR48081">
    <property type="entry name" value="AB HYDROLASE SUPERFAMILY PROTEIN C4A8.06C"/>
    <property type="match status" value="1"/>
</dbReference>
<evidence type="ECO:0000259" key="2">
    <source>
        <dbReference type="Pfam" id="PF07859"/>
    </source>
</evidence>
<dbReference type="SUPFAM" id="SSF53474">
    <property type="entry name" value="alpha/beta-Hydrolases"/>
    <property type="match status" value="1"/>
</dbReference>
<dbReference type="Gene3D" id="3.40.50.1820">
    <property type="entry name" value="alpha/beta hydrolase"/>
    <property type="match status" value="1"/>
</dbReference>
<dbReference type="Proteomes" id="UP000076268">
    <property type="component" value="Unassembled WGS sequence"/>
</dbReference>
<dbReference type="InterPro" id="IPR013094">
    <property type="entry name" value="AB_hydrolase_3"/>
</dbReference>
<dbReference type="AlphaFoldDB" id="A0A154BPX8"/>
<dbReference type="Pfam" id="PF07859">
    <property type="entry name" value="Abhydrolase_3"/>
    <property type="match status" value="1"/>
</dbReference>
<gene>
    <name evidence="3" type="ORF">AXX12_05750</name>
</gene>
<protein>
    <recommendedName>
        <fullName evidence="2">Alpha/beta hydrolase fold-3 domain-containing protein</fullName>
    </recommendedName>
</protein>
<feature type="domain" description="Alpha/beta hydrolase fold-3" evidence="2">
    <location>
        <begin position="65"/>
        <end position="267"/>
    </location>
</feature>
<reference evidence="3 4" key="1">
    <citation type="submission" date="2016-02" db="EMBL/GenBank/DDBJ databases">
        <title>Anaerosporomusa subterraneum gen. nov., sp. nov., a spore-forming obligate anaerobe isolated from saprolite.</title>
        <authorList>
            <person name="Choi J.K."/>
            <person name="Shah M."/>
            <person name="Yee N."/>
        </authorList>
    </citation>
    <scope>NUCLEOTIDE SEQUENCE [LARGE SCALE GENOMIC DNA]</scope>
    <source>
        <strain evidence="3 4">RU4</strain>
    </source>
</reference>
<accession>A0A154BPX8</accession>
<dbReference type="RefSeq" id="WP_066240524.1">
    <property type="nucleotide sequence ID" value="NZ_LSGP01000017.1"/>
</dbReference>
<comment type="caution">
    <text evidence="3">The sequence shown here is derived from an EMBL/GenBank/DDBJ whole genome shotgun (WGS) entry which is preliminary data.</text>
</comment>
<proteinExistence type="predicted"/>
<sequence length="292" mass="32416">MTKTPQQLAKIAVQARKNFAAGQQKITDFVPVRHFSEHLIPTCIGETRVFTYISCEQNEPVPVFVNLHGGGFMMGSAEDDDIWCRRLASAVPCLVVNIDYRLAPEHKFPIALEESYAVVKYLHDNAATLRINPQRIAVGGQSAGGNLAAGLCLLARSRQEFSFCYQVLNYPALDMSVDPFSQPADKILTPRLRALFNDCYLRTQDDALNPLVSPLLAENLASLPAALVITAELDPLRPEAEQYAKRLTDAGVKTICKMFIGCIHAFTHFGPRQAAEEAERLIHTQLCRVFED</sequence>
<evidence type="ECO:0000256" key="1">
    <source>
        <dbReference type="ARBA" id="ARBA00022801"/>
    </source>
</evidence>
<dbReference type="GO" id="GO:0016787">
    <property type="term" value="F:hydrolase activity"/>
    <property type="evidence" value="ECO:0007669"/>
    <property type="project" value="UniProtKB-KW"/>
</dbReference>
<dbReference type="InterPro" id="IPR050300">
    <property type="entry name" value="GDXG_lipolytic_enzyme"/>
</dbReference>
<dbReference type="EMBL" id="LSGP01000017">
    <property type="protein sequence ID" value="KYZ75945.1"/>
    <property type="molecule type" value="Genomic_DNA"/>
</dbReference>
<dbReference type="PANTHER" id="PTHR48081:SF8">
    <property type="entry name" value="ALPHA_BETA HYDROLASE FOLD-3 DOMAIN-CONTAINING PROTEIN-RELATED"/>
    <property type="match status" value="1"/>
</dbReference>
<evidence type="ECO:0000313" key="3">
    <source>
        <dbReference type="EMBL" id="KYZ75945.1"/>
    </source>
</evidence>
<evidence type="ECO:0000313" key="4">
    <source>
        <dbReference type="Proteomes" id="UP000076268"/>
    </source>
</evidence>
<dbReference type="InterPro" id="IPR029058">
    <property type="entry name" value="AB_hydrolase_fold"/>
</dbReference>
<organism evidence="3 4">
    <name type="scientific">Anaerosporomusa subterranea</name>
    <dbReference type="NCBI Taxonomy" id="1794912"/>
    <lineage>
        <taxon>Bacteria</taxon>
        <taxon>Bacillati</taxon>
        <taxon>Bacillota</taxon>
        <taxon>Negativicutes</taxon>
        <taxon>Acetonemataceae</taxon>
        <taxon>Anaerosporomusa</taxon>
    </lineage>
</organism>
<keyword evidence="1" id="KW-0378">Hydrolase</keyword>
<dbReference type="OrthoDB" id="9815425at2"/>
<name>A0A154BPX8_ANASB</name>
<keyword evidence="4" id="KW-1185">Reference proteome</keyword>
<dbReference type="STRING" id="1794912.AXX12_05750"/>